<dbReference type="SMART" id="SM00267">
    <property type="entry name" value="GGDEF"/>
    <property type="match status" value="1"/>
</dbReference>
<evidence type="ECO:0000259" key="3">
    <source>
        <dbReference type="PROSITE" id="PS50883"/>
    </source>
</evidence>
<keyword evidence="1" id="KW-0472">Membrane</keyword>
<evidence type="ECO:0000259" key="4">
    <source>
        <dbReference type="PROSITE" id="PS50887"/>
    </source>
</evidence>
<dbReference type="Gene3D" id="3.30.450.20">
    <property type="entry name" value="PAS domain"/>
    <property type="match status" value="1"/>
</dbReference>
<reference evidence="5 6" key="1">
    <citation type="submission" date="2013-12" db="EMBL/GenBank/DDBJ databases">
        <title>NBRP : Genome information of microbial organism related human and environment.</title>
        <authorList>
            <person name="Hattori M."/>
            <person name="Oshima K."/>
            <person name="Inaba H."/>
            <person name="Suda W."/>
            <person name="Sakamoto M."/>
            <person name="Iino T."/>
            <person name="Kitahara M."/>
            <person name="Oshida Y."/>
            <person name="Iida T."/>
            <person name="Kudo T."/>
            <person name="Itoh T."/>
            <person name="Ahmed I."/>
            <person name="Ohkuma M."/>
        </authorList>
    </citation>
    <scope>NUCLEOTIDE SEQUENCE [LARGE SCALE GENOMIC DNA]</scope>
    <source>
        <strain evidence="5 6">JCM 21738</strain>
    </source>
</reference>
<dbReference type="InterPro" id="IPR000160">
    <property type="entry name" value="GGDEF_dom"/>
</dbReference>
<evidence type="ECO:0000313" key="5">
    <source>
        <dbReference type="EMBL" id="GAE45192.1"/>
    </source>
</evidence>
<dbReference type="InterPro" id="IPR035919">
    <property type="entry name" value="EAL_sf"/>
</dbReference>
<dbReference type="NCBIfam" id="TIGR00254">
    <property type="entry name" value="GGDEF"/>
    <property type="match status" value="1"/>
</dbReference>
<dbReference type="CDD" id="cd00130">
    <property type="entry name" value="PAS"/>
    <property type="match status" value="1"/>
</dbReference>
<dbReference type="InterPro" id="IPR000014">
    <property type="entry name" value="PAS"/>
</dbReference>
<dbReference type="InterPro" id="IPR052155">
    <property type="entry name" value="Biofilm_reg_signaling"/>
</dbReference>
<feature type="transmembrane region" description="Helical" evidence="1">
    <location>
        <begin position="110"/>
        <end position="132"/>
    </location>
</feature>
<evidence type="ECO:0000259" key="2">
    <source>
        <dbReference type="PROSITE" id="PS50112"/>
    </source>
</evidence>
<dbReference type="InterPro" id="IPR043128">
    <property type="entry name" value="Rev_trsase/Diguanyl_cyclase"/>
</dbReference>
<name>W4RM24_9BACI</name>
<feature type="domain" description="PAS" evidence="2">
    <location>
        <begin position="240"/>
        <end position="311"/>
    </location>
</feature>
<dbReference type="AlphaFoldDB" id="W4RM24"/>
<feature type="transmembrane region" description="Helical" evidence="1">
    <location>
        <begin position="138"/>
        <end position="161"/>
    </location>
</feature>
<dbReference type="SUPFAM" id="SSF141868">
    <property type="entry name" value="EAL domain-like"/>
    <property type="match status" value="1"/>
</dbReference>
<protein>
    <submittedName>
        <fullName evidence="5">Diguanylate cyclase/phosphodiesterase</fullName>
    </submittedName>
</protein>
<accession>W4RM24</accession>
<dbReference type="CDD" id="cd01948">
    <property type="entry name" value="EAL"/>
    <property type="match status" value="1"/>
</dbReference>
<dbReference type="PROSITE" id="PS50887">
    <property type="entry name" value="GGDEF"/>
    <property type="match status" value="1"/>
</dbReference>
<proteinExistence type="predicted"/>
<feature type="transmembrane region" description="Helical" evidence="1">
    <location>
        <begin position="77"/>
        <end position="98"/>
    </location>
</feature>
<feature type="domain" description="EAL" evidence="3">
    <location>
        <begin position="531"/>
        <end position="706"/>
    </location>
</feature>
<dbReference type="SUPFAM" id="SSF55073">
    <property type="entry name" value="Nucleotide cyclase"/>
    <property type="match status" value="1"/>
</dbReference>
<feature type="transmembrane region" description="Helical" evidence="1">
    <location>
        <begin position="182"/>
        <end position="200"/>
    </location>
</feature>
<dbReference type="Pfam" id="PF13426">
    <property type="entry name" value="PAS_9"/>
    <property type="match status" value="1"/>
</dbReference>
<gene>
    <name evidence="5" type="ORF">JCM21738_1969</name>
</gene>
<feature type="transmembrane region" description="Helical" evidence="1">
    <location>
        <begin position="6"/>
        <end position="26"/>
    </location>
</feature>
<keyword evidence="6" id="KW-1185">Reference proteome</keyword>
<evidence type="ECO:0000313" key="6">
    <source>
        <dbReference type="Proteomes" id="UP000018949"/>
    </source>
</evidence>
<dbReference type="PANTHER" id="PTHR44757">
    <property type="entry name" value="DIGUANYLATE CYCLASE DGCP"/>
    <property type="match status" value="1"/>
</dbReference>
<dbReference type="Pfam" id="PF00563">
    <property type="entry name" value="EAL"/>
    <property type="match status" value="1"/>
</dbReference>
<feature type="transmembrane region" description="Helical" evidence="1">
    <location>
        <begin position="47"/>
        <end position="71"/>
    </location>
</feature>
<dbReference type="SMART" id="SM00052">
    <property type="entry name" value="EAL"/>
    <property type="match status" value="1"/>
</dbReference>
<dbReference type="eggNOG" id="COG5001">
    <property type="taxonomic scope" value="Bacteria"/>
</dbReference>
<feature type="domain" description="GGDEF" evidence="4">
    <location>
        <begin position="392"/>
        <end position="522"/>
    </location>
</feature>
<dbReference type="InterPro" id="IPR035965">
    <property type="entry name" value="PAS-like_dom_sf"/>
</dbReference>
<dbReference type="CDD" id="cd01949">
    <property type="entry name" value="GGDEF"/>
    <property type="match status" value="1"/>
</dbReference>
<dbReference type="NCBIfam" id="TIGR00229">
    <property type="entry name" value="sensory_box"/>
    <property type="match status" value="1"/>
</dbReference>
<dbReference type="PROSITE" id="PS50883">
    <property type="entry name" value="EAL"/>
    <property type="match status" value="1"/>
</dbReference>
<dbReference type="SUPFAM" id="SSF55785">
    <property type="entry name" value="PYP-like sensor domain (PAS domain)"/>
    <property type="match status" value="1"/>
</dbReference>
<dbReference type="PROSITE" id="PS50112">
    <property type="entry name" value="PAS"/>
    <property type="match status" value="1"/>
</dbReference>
<feature type="transmembrane region" description="Helical" evidence="1">
    <location>
        <begin position="212"/>
        <end position="232"/>
    </location>
</feature>
<dbReference type="Gene3D" id="3.20.20.450">
    <property type="entry name" value="EAL domain"/>
    <property type="match status" value="1"/>
</dbReference>
<comment type="caution">
    <text evidence="5">The sequence shown here is derived from an EMBL/GenBank/DDBJ whole genome shotgun (WGS) entry which is preliminary data.</text>
</comment>
<dbReference type="Pfam" id="PF00990">
    <property type="entry name" value="GGDEF"/>
    <property type="match status" value="1"/>
</dbReference>
<dbReference type="InterPro" id="IPR029787">
    <property type="entry name" value="Nucleotide_cyclase"/>
</dbReference>
<dbReference type="PANTHER" id="PTHR44757:SF2">
    <property type="entry name" value="BIOFILM ARCHITECTURE MAINTENANCE PROTEIN MBAA"/>
    <property type="match status" value="1"/>
</dbReference>
<dbReference type="EMBL" id="BAUW01000018">
    <property type="protein sequence ID" value="GAE45192.1"/>
    <property type="molecule type" value="Genomic_DNA"/>
</dbReference>
<evidence type="ECO:0000256" key="1">
    <source>
        <dbReference type="SAM" id="Phobius"/>
    </source>
</evidence>
<organism evidence="5 6">
    <name type="scientific">Mesobacillus boroniphilus JCM 21738</name>
    <dbReference type="NCBI Taxonomy" id="1294265"/>
    <lineage>
        <taxon>Bacteria</taxon>
        <taxon>Bacillati</taxon>
        <taxon>Bacillota</taxon>
        <taxon>Bacilli</taxon>
        <taxon>Bacillales</taxon>
        <taxon>Bacillaceae</taxon>
        <taxon>Mesobacillus</taxon>
    </lineage>
</organism>
<dbReference type="Proteomes" id="UP000018949">
    <property type="component" value="Unassembled WGS sequence"/>
</dbReference>
<dbReference type="InterPro" id="IPR001633">
    <property type="entry name" value="EAL_dom"/>
</dbReference>
<dbReference type="Gene3D" id="3.30.70.270">
    <property type="match status" value="1"/>
</dbReference>
<keyword evidence="1" id="KW-1133">Transmembrane helix</keyword>
<dbReference type="SMART" id="SM00091">
    <property type="entry name" value="PAS"/>
    <property type="match status" value="1"/>
</dbReference>
<sequence>MNIPHMYIFDFNNMALTVVFLIISSIMAVEFSRQIKKAIDRKKRKMVLYSLLLALIFMLTHLFVIISAGVPFSTSNFYLFFLLFFGICGVGSYSALSLAQRDIANTSQYISTSLLIAASIMMAEYTAFYIIFREAIEIQPILSVMAFLMILVTSFTLIRFLMQITNEDIYEFIKNYKYTGSVLGGMALGGIPYIVLTSMLEIADGSGVHSFLAPFIYMAAANLLFMLVPDLFGEKLIMKNVQSHLSLFSHNPDSVFRVDLQGYILSVNKQAVELTGYMPNELTGLHFIDLIGGSEEEKKIRKYFMKVLSGETKLIETTLKKADSTYADVRITAVRIIVKNTTVGVFGIVRDITEQKKADKLIEYLAYHDELTNLPNRRNLEKVMASLFIKDEAFSLIYLDFDRFKRINDTFGHSFGDKILMQIGKKLAEVMPEECLVARIGGDEFAILVAGGNQPEKIANEIVREFQSPLFAEGMEFLITASIGISKYPEDTNNLELLLKYADMAMYKAKENGANHYQFFDQSMVDQNVNKFELENELRNAINSNSLTVFYQPKYNATTNEITGAEALARWKHPRHGMIPPGVFIPIAEEANLIVPLERLIIRQVFSQLVTWKEQGFEVPRTSINISIIHFYQEDFVKFMQHTLKEYNLYGELIEIEVTESIMIKKEDSINSQLQALREIGIEVSIDDFGTGYSSLSYLSNYQSTG</sequence>
<keyword evidence="1" id="KW-0812">Transmembrane</keyword>